<evidence type="ECO:0000313" key="3">
    <source>
        <dbReference type="Proteomes" id="UP000317550"/>
    </source>
</evidence>
<accession>A0A516SIL1</accession>
<keyword evidence="3" id="KW-1185">Reference proteome</keyword>
<evidence type="ECO:0000256" key="1">
    <source>
        <dbReference type="SAM" id="MobiDB-lite"/>
    </source>
</evidence>
<reference evidence="3" key="1">
    <citation type="submission" date="2019-07" db="EMBL/GenBank/DDBJ databases">
        <title>Chitinimonas sp. nov., isolated from Ny-Alesund, arctica soil.</title>
        <authorList>
            <person name="Xu Q."/>
            <person name="Peng F."/>
        </authorList>
    </citation>
    <scope>NUCLEOTIDE SEQUENCE [LARGE SCALE GENOMIC DNA]</scope>
    <source>
        <strain evidence="3">R3-44</strain>
    </source>
</reference>
<feature type="region of interest" description="Disordered" evidence="1">
    <location>
        <begin position="1"/>
        <end position="44"/>
    </location>
</feature>
<dbReference type="Proteomes" id="UP000317550">
    <property type="component" value="Chromosome"/>
</dbReference>
<evidence type="ECO:0000313" key="2">
    <source>
        <dbReference type="EMBL" id="QDQ27987.1"/>
    </source>
</evidence>
<dbReference type="AlphaFoldDB" id="A0A516SIL1"/>
<dbReference type="RefSeq" id="WP_144279374.1">
    <property type="nucleotide sequence ID" value="NZ_CP041730.1"/>
</dbReference>
<evidence type="ECO:0008006" key="4">
    <source>
        <dbReference type="Google" id="ProtNLM"/>
    </source>
</evidence>
<gene>
    <name evidence="2" type="ORF">FNU76_17450</name>
</gene>
<dbReference type="OrthoDB" id="292792at2"/>
<feature type="region of interest" description="Disordered" evidence="1">
    <location>
        <begin position="239"/>
        <end position="272"/>
    </location>
</feature>
<sequence length="463" mass="49867">MSKLTPPGSVQTDTLLHPGHARAEPRQSHGKAASTTSPPLQTMGELRYHNSPLQRRTASHNGIGLGENAAVARLSGGRVDLHALGASVQRVPASDPRLKAVGARSLAQGRQALISNEADRGHEMWHLAQQAMGKVRADSTVAGQGLNTQPALEREADQMGARITGLSAAGQDAPVAESRSADAGTTGEGPIQRRVPDFQSTNKDIPPPTTDLLDTLNYSYFTQTQKQVKQAILDKMVPTKASDTPRPSRIEAEIGKDGLLDSTPKRKTHKSGMVGKFGVNEFGLRSGGTHEVYEGGHLIPHELWSDQDPEVDEADDYVNLVPMSRNMNVGHSDAAKSWANIEAKLVDAAGKLTGANTFSVAIDITHDGYNLSYNDVAKIFNLTIKKTKKGTDTFKMFSWLPSRIAANDITKPTKPTSLGFAVENELHDAFTPIKSSAKLIEALKRTPIWGRMSDTLKDDIAGL</sequence>
<feature type="region of interest" description="Disordered" evidence="1">
    <location>
        <begin position="167"/>
        <end position="209"/>
    </location>
</feature>
<dbReference type="Gene3D" id="3.40.570.10">
    <property type="entry name" value="Extracellular Endonuclease, subunit A"/>
    <property type="match status" value="1"/>
</dbReference>
<proteinExistence type="predicted"/>
<name>A0A516SIL1_9NEIS</name>
<feature type="compositionally biased region" description="Basic and acidic residues" evidence="1">
    <location>
        <begin position="246"/>
        <end position="259"/>
    </location>
</feature>
<organism evidence="2 3">
    <name type="scientific">Chitinimonas arctica</name>
    <dbReference type="NCBI Taxonomy" id="2594795"/>
    <lineage>
        <taxon>Bacteria</taxon>
        <taxon>Pseudomonadati</taxon>
        <taxon>Pseudomonadota</taxon>
        <taxon>Betaproteobacteria</taxon>
        <taxon>Neisseriales</taxon>
        <taxon>Chitinibacteraceae</taxon>
        <taxon>Chitinimonas</taxon>
    </lineage>
</organism>
<dbReference type="EMBL" id="CP041730">
    <property type="protein sequence ID" value="QDQ27987.1"/>
    <property type="molecule type" value="Genomic_DNA"/>
</dbReference>
<dbReference type="KEGG" id="cari:FNU76_17450"/>
<dbReference type="InterPro" id="IPR044929">
    <property type="entry name" value="DNA/RNA_non-sp_Endonuclease_sf"/>
</dbReference>
<protein>
    <recommendedName>
        <fullName evidence="4">DUF4157 domain-containing protein</fullName>
    </recommendedName>
</protein>